<reference evidence="3 6" key="2">
    <citation type="submission" date="2020-12" db="EMBL/GenBank/DDBJ databases">
        <title>FDA dAtabase for Regulatory Grade micrObial Sequences (FDA-ARGOS): Supporting development and validation of Infectious Disease Dx tests.</title>
        <authorList>
            <person name="Nelson B."/>
            <person name="Plummer A."/>
            <person name="Tallon L."/>
            <person name="Sadzewicz L."/>
            <person name="Zhao X."/>
            <person name="Boylan J."/>
            <person name="Ott S."/>
            <person name="Bowen H."/>
            <person name="Vavikolanu K."/>
            <person name="Mehta A."/>
            <person name="Aluvathingal J."/>
            <person name="Nadendla S."/>
            <person name="Myers T."/>
            <person name="Yan Y."/>
            <person name="Sichtig H."/>
        </authorList>
    </citation>
    <scope>NUCLEOTIDE SEQUENCE [LARGE SCALE GENOMIC DNA]</scope>
    <source>
        <strain evidence="3 6">FDAARGOS_923</strain>
    </source>
</reference>
<dbReference type="InterPro" id="IPR051922">
    <property type="entry name" value="Bact_Sporulation_Assoc"/>
</dbReference>
<keyword evidence="2" id="KW-0732">Signal</keyword>
<feature type="region of interest" description="Disordered" evidence="1">
    <location>
        <begin position="24"/>
        <end position="54"/>
    </location>
</feature>
<accession>A0A8B5YDV7</accession>
<dbReference type="AlphaFoldDB" id="A0A8B5YDV7"/>
<dbReference type="Proteomes" id="UP000595038">
    <property type="component" value="Chromosome"/>
</dbReference>
<dbReference type="EMBL" id="NILC01000021">
    <property type="protein sequence ID" value="TWL28745.1"/>
    <property type="molecule type" value="Genomic_DNA"/>
</dbReference>
<name>A0A8B5YDV7_BACLI</name>
<feature type="chain" id="PRO_5039422888" evidence="2">
    <location>
        <begin position="20"/>
        <end position="413"/>
    </location>
</feature>
<evidence type="ECO:0000313" key="3">
    <source>
        <dbReference type="EMBL" id="QPR72288.1"/>
    </source>
</evidence>
<reference evidence="4 5" key="1">
    <citation type="submission" date="2019-06" db="EMBL/GenBank/DDBJ databases">
        <title>Genome sequence analysis of &gt;100 Bacillus licheniformis strains suggests intrinsic resistance to this species.</title>
        <authorList>
            <person name="Wels M."/>
            <person name="Siezen R.J."/>
            <person name="Johansen E."/>
            <person name="Stuer-Lauridsen B."/>
            <person name="Bjerre K."/>
            <person name="Nielsen B.K.K."/>
        </authorList>
    </citation>
    <scope>NUCLEOTIDE SEQUENCE [LARGE SCALE GENOMIC DNA]</scope>
    <source>
        <strain evidence="4 5">BAC-16736</strain>
    </source>
</reference>
<dbReference type="PANTHER" id="PTHR30032">
    <property type="entry name" value="N-ACETYLMURAMOYL-L-ALANINE AMIDASE-RELATED"/>
    <property type="match status" value="1"/>
</dbReference>
<dbReference type="Proteomes" id="UP000435910">
    <property type="component" value="Unassembled WGS sequence"/>
</dbReference>
<organism evidence="4 5">
    <name type="scientific">Bacillus licheniformis</name>
    <dbReference type="NCBI Taxonomy" id="1402"/>
    <lineage>
        <taxon>Bacteria</taxon>
        <taxon>Bacillati</taxon>
        <taxon>Bacillota</taxon>
        <taxon>Bacilli</taxon>
        <taxon>Bacillales</taxon>
        <taxon>Bacillaceae</taxon>
        <taxon>Bacillus</taxon>
    </lineage>
</organism>
<evidence type="ECO:0000313" key="6">
    <source>
        <dbReference type="Proteomes" id="UP000595038"/>
    </source>
</evidence>
<evidence type="ECO:0000256" key="1">
    <source>
        <dbReference type="SAM" id="MobiDB-lite"/>
    </source>
</evidence>
<proteinExistence type="predicted"/>
<sequence>MKLRFGLLFVMLVFALPLAACQNSGSGNTGGHEEHHTKDHSEMKEKDADSLPSDFNKRAEEGLLVKNTKNSTRLDANTPEDMSIKTSQTIWPATHKQNRPGAVILVSGGSWQTALASADLIHHPNNGPVLIAEKGKISGQIQNEIKRLNPTGTSDGTQIMAVGEFDSKALQALNTFKIKELKGKNAADLAKEIDKEYAEAAGEYPKSVIIGSSEDDAELYSLPAVNWIAHMPEPILYVNKKGIPEETAEALKKRDAKANIYILGPKKAVSEKTENALKEYGTVKRISGDTPVANSIAFAKFRDKNTGFGWGITDPGHGLSFASTAAPELALAGAPFSHLGKHAPLLLLKNGQADSTLYSYLSEIEPSFHDRPQDGPYNHAFILGSENEISFRTQGVLDGILEIKSADGGHSGH</sequence>
<evidence type="ECO:0000313" key="5">
    <source>
        <dbReference type="Proteomes" id="UP000435910"/>
    </source>
</evidence>
<dbReference type="PANTHER" id="PTHR30032:SF4">
    <property type="entry name" value="AMIDASE ENHANCER"/>
    <property type="match status" value="1"/>
</dbReference>
<dbReference type="RefSeq" id="WP_017474229.1">
    <property type="nucleotide sequence ID" value="NZ_CAJTDY010000001.1"/>
</dbReference>
<feature type="compositionally biased region" description="Basic and acidic residues" evidence="1">
    <location>
        <begin position="31"/>
        <end position="54"/>
    </location>
</feature>
<evidence type="ECO:0000313" key="4">
    <source>
        <dbReference type="EMBL" id="TWL28745.1"/>
    </source>
</evidence>
<gene>
    <name evidence="4" type="ORF">CHCC16736_3347</name>
    <name evidence="3" type="ORF">I6G80_21160</name>
</gene>
<protein>
    <submittedName>
        <fullName evidence="3">Cell wall-binding repeat 2 family protein</fullName>
    </submittedName>
</protein>
<dbReference type="GO" id="GO:0030288">
    <property type="term" value="C:outer membrane-bounded periplasmic space"/>
    <property type="evidence" value="ECO:0007669"/>
    <property type="project" value="TreeGrafter"/>
</dbReference>
<evidence type="ECO:0000256" key="2">
    <source>
        <dbReference type="SAM" id="SignalP"/>
    </source>
</evidence>
<dbReference type="EMBL" id="CP065647">
    <property type="protein sequence ID" value="QPR72288.1"/>
    <property type="molecule type" value="Genomic_DNA"/>
</dbReference>
<feature type="signal peptide" evidence="2">
    <location>
        <begin position="1"/>
        <end position="19"/>
    </location>
</feature>